<dbReference type="Pfam" id="PF07883">
    <property type="entry name" value="Cupin_2"/>
    <property type="match status" value="1"/>
</dbReference>
<dbReference type="Gene3D" id="2.60.120.10">
    <property type="entry name" value="Jelly Rolls"/>
    <property type="match status" value="1"/>
</dbReference>
<dbReference type="Proteomes" id="UP001431019">
    <property type="component" value="Unassembled WGS sequence"/>
</dbReference>
<reference evidence="2 3" key="1">
    <citation type="submission" date="2021-11" db="EMBL/GenBank/DDBJ databases">
        <authorList>
            <person name="Oh E.-T."/>
            <person name="Kim S.-B."/>
        </authorList>
    </citation>
    <scope>NUCLEOTIDE SEQUENCE [LARGE SCALE GENOMIC DNA]</scope>
    <source>
        <strain evidence="2 3">MMS20-SJTR3</strain>
    </source>
</reference>
<protein>
    <submittedName>
        <fullName evidence="2">Cupin domain-containing protein</fullName>
    </submittedName>
</protein>
<dbReference type="InterPro" id="IPR011051">
    <property type="entry name" value="RmlC_Cupin_sf"/>
</dbReference>
<name>A0ABS8JSM5_9BURK</name>
<gene>
    <name evidence="2" type="ORF">LJ656_09810</name>
</gene>
<organism evidence="2 3">
    <name type="scientific">Paraburkholderia sejongensis</name>
    <dbReference type="NCBI Taxonomy" id="2886946"/>
    <lineage>
        <taxon>Bacteria</taxon>
        <taxon>Pseudomonadati</taxon>
        <taxon>Pseudomonadota</taxon>
        <taxon>Betaproteobacteria</taxon>
        <taxon>Burkholderiales</taxon>
        <taxon>Burkholderiaceae</taxon>
        <taxon>Paraburkholderia</taxon>
    </lineage>
</organism>
<proteinExistence type="predicted"/>
<accession>A0ABS8JSM5</accession>
<dbReference type="InterPro" id="IPR014710">
    <property type="entry name" value="RmlC-like_jellyroll"/>
</dbReference>
<sequence length="109" mass="11285">MSESSLQPCLHVRQAEPATHGSAFDMSIRELLDGERIEAAAGLAGEEVAAILEGTFSIEAAGEHYRLSAGEAIIIPPGAARAWTCTSATGVLYRVIKQGGFAAGEAVIS</sequence>
<feature type="domain" description="Cupin type-2" evidence="1">
    <location>
        <begin position="45"/>
        <end position="88"/>
    </location>
</feature>
<keyword evidence="3" id="KW-1185">Reference proteome</keyword>
<dbReference type="SUPFAM" id="SSF51182">
    <property type="entry name" value="RmlC-like cupins"/>
    <property type="match status" value="1"/>
</dbReference>
<comment type="caution">
    <text evidence="2">The sequence shown here is derived from an EMBL/GenBank/DDBJ whole genome shotgun (WGS) entry which is preliminary data.</text>
</comment>
<dbReference type="InterPro" id="IPR013096">
    <property type="entry name" value="Cupin_2"/>
</dbReference>
<evidence type="ECO:0000259" key="1">
    <source>
        <dbReference type="Pfam" id="PF07883"/>
    </source>
</evidence>
<evidence type="ECO:0000313" key="2">
    <source>
        <dbReference type="EMBL" id="MCC8392884.1"/>
    </source>
</evidence>
<evidence type="ECO:0000313" key="3">
    <source>
        <dbReference type="Proteomes" id="UP001431019"/>
    </source>
</evidence>
<dbReference type="EMBL" id="JAJITD010000004">
    <property type="protein sequence ID" value="MCC8392884.1"/>
    <property type="molecule type" value="Genomic_DNA"/>
</dbReference>
<dbReference type="RefSeq" id="WP_230509127.1">
    <property type="nucleotide sequence ID" value="NZ_JAJITD010000004.1"/>
</dbReference>